<accession>A0ABR1VID9</accession>
<dbReference type="Gene3D" id="3.40.50.1820">
    <property type="entry name" value="alpha/beta hydrolase"/>
    <property type="match status" value="1"/>
</dbReference>
<keyword evidence="3" id="KW-1185">Reference proteome</keyword>
<protein>
    <recommendedName>
        <fullName evidence="4">Lipase</fullName>
    </recommendedName>
</protein>
<sequence>MRCSAVVLALVAAASVHAGPAIKIQQQQQHGNKLLVHHAAAKRDPGLLEAATGHLDLDDITELLSRDAALKRLDGATDPVLKLVARLRAALHIPAGFTYGAKPPVLLVPGTGSYGGGVFAPNLRKLLRSGSSSSNNVSYADPVWLNVPHAMLGGAQQNAECIAYAINYVSAITTTAAGRPKKDISLITWSQGGLGSQWVLTFWPSTRAKVANLLAVAADFRGTTVADLLCASSVAGVPGLFYPAPARRRQRLGAHDVAVLGPRGLDGAAAAGRRGVGVANVELQQVCGLGNRGRGLLRTRRRALAPLTHALVVDALTHDDGRPGDVSRVDLGEVCSHFAAPGLELADVVATEALMVTGTALFLLGYPEKVTEEPAPFPYAAAASAAPVPASSS</sequence>
<evidence type="ECO:0000313" key="3">
    <source>
        <dbReference type="Proteomes" id="UP001433268"/>
    </source>
</evidence>
<organism evidence="2 3">
    <name type="scientific">Apiospora hydei</name>
    <dbReference type="NCBI Taxonomy" id="1337664"/>
    <lineage>
        <taxon>Eukaryota</taxon>
        <taxon>Fungi</taxon>
        <taxon>Dikarya</taxon>
        <taxon>Ascomycota</taxon>
        <taxon>Pezizomycotina</taxon>
        <taxon>Sordariomycetes</taxon>
        <taxon>Xylariomycetidae</taxon>
        <taxon>Amphisphaeriales</taxon>
        <taxon>Apiosporaceae</taxon>
        <taxon>Apiospora</taxon>
    </lineage>
</organism>
<evidence type="ECO:0000313" key="2">
    <source>
        <dbReference type="EMBL" id="KAK8070994.1"/>
    </source>
</evidence>
<dbReference type="PANTHER" id="PTHR37574:SF1">
    <property type="entry name" value="LIPASE B"/>
    <property type="match status" value="1"/>
</dbReference>
<comment type="caution">
    <text evidence="2">The sequence shown here is derived from an EMBL/GenBank/DDBJ whole genome shotgun (WGS) entry which is preliminary data.</text>
</comment>
<dbReference type="PANTHER" id="PTHR37574">
    <property type="entry name" value="LIPASE B"/>
    <property type="match status" value="1"/>
</dbReference>
<keyword evidence="1" id="KW-0732">Signal</keyword>
<proteinExistence type="predicted"/>
<dbReference type="InterPro" id="IPR029058">
    <property type="entry name" value="AB_hydrolase_fold"/>
</dbReference>
<feature type="chain" id="PRO_5045955219" description="Lipase" evidence="1">
    <location>
        <begin position="19"/>
        <end position="393"/>
    </location>
</feature>
<name>A0ABR1VID9_9PEZI</name>
<reference evidence="2 3" key="1">
    <citation type="submission" date="2023-01" db="EMBL/GenBank/DDBJ databases">
        <title>Analysis of 21 Apiospora genomes using comparative genomics revels a genus with tremendous synthesis potential of carbohydrate active enzymes and secondary metabolites.</title>
        <authorList>
            <person name="Sorensen T."/>
        </authorList>
    </citation>
    <scope>NUCLEOTIDE SEQUENCE [LARGE SCALE GENOMIC DNA]</scope>
    <source>
        <strain evidence="2 3">CBS 114990</strain>
    </source>
</reference>
<dbReference type="GeneID" id="92048572"/>
<gene>
    <name evidence="2" type="ORF">PG997_011197</name>
</gene>
<dbReference type="RefSeq" id="XP_066664802.1">
    <property type="nucleotide sequence ID" value="XM_066815512.1"/>
</dbReference>
<dbReference type="SUPFAM" id="SSF53474">
    <property type="entry name" value="alpha/beta-Hydrolases"/>
    <property type="match status" value="1"/>
</dbReference>
<dbReference type="InterPro" id="IPR053228">
    <property type="entry name" value="Stereospecific_Lipase"/>
</dbReference>
<feature type="signal peptide" evidence="1">
    <location>
        <begin position="1"/>
        <end position="18"/>
    </location>
</feature>
<dbReference type="EMBL" id="JAQQWN010000008">
    <property type="protein sequence ID" value="KAK8070994.1"/>
    <property type="molecule type" value="Genomic_DNA"/>
</dbReference>
<evidence type="ECO:0000256" key="1">
    <source>
        <dbReference type="SAM" id="SignalP"/>
    </source>
</evidence>
<dbReference type="Proteomes" id="UP001433268">
    <property type="component" value="Unassembled WGS sequence"/>
</dbReference>
<evidence type="ECO:0008006" key="4">
    <source>
        <dbReference type="Google" id="ProtNLM"/>
    </source>
</evidence>